<accession>A0A9P4SH67</accession>
<dbReference type="OrthoDB" id="5086500at2759"/>
<keyword evidence="1" id="KW-0472">Membrane</keyword>
<feature type="transmembrane region" description="Helical" evidence="1">
    <location>
        <begin position="253"/>
        <end position="286"/>
    </location>
</feature>
<keyword evidence="1" id="KW-1133">Transmembrane helix</keyword>
<keyword evidence="1" id="KW-0812">Transmembrane</keyword>
<dbReference type="AlphaFoldDB" id="A0A9P4SH67"/>
<protein>
    <submittedName>
        <fullName evidence="2">Uncharacterized protein</fullName>
    </submittedName>
</protein>
<keyword evidence="3" id="KW-1185">Reference proteome</keyword>
<dbReference type="EMBL" id="MU006091">
    <property type="protein sequence ID" value="KAF2841730.1"/>
    <property type="molecule type" value="Genomic_DNA"/>
</dbReference>
<reference evidence="2" key="1">
    <citation type="journal article" date="2020" name="Stud. Mycol.">
        <title>101 Dothideomycetes genomes: a test case for predicting lifestyles and emergence of pathogens.</title>
        <authorList>
            <person name="Haridas S."/>
            <person name="Albert R."/>
            <person name="Binder M."/>
            <person name="Bloem J."/>
            <person name="Labutti K."/>
            <person name="Salamov A."/>
            <person name="Andreopoulos B."/>
            <person name="Baker S."/>
            <person name="Barry K."/>
            <person name="Bills G."/>
            <person name="Bluhm B."/>
            <person name="Cannon C."/>
            <person name="Castanera R."/>
            <person name="Culley D."/>
            <person name="Daum C."/>
            <person name="Ezra D."/>
            <person name="Gonzalez J."/>
            <person name="Henrissat B."/>
            <person name="Kuo A."/>
            <person name="Liang C."/>
            <person name="Lipzen A."/>
            <person name="Lutzoni F."/>
            <person name="Magnuson J."/>
            <person name="Mondo S."/>
            <person name="Nolan M."/>
            <person name="Ohm R."/>
            <person name="Pangilinan J."/>
            <person name="Park H.-J."/>
            <person name="Ramirez L."/>
            <person name="Alfaro M."/>
            <person name="Sun H."/>
            <person name="Tritt A."/>
            <person name="Yoshinaga Y."/>
            <person name="Zwiers L.-H."/>
            <person name="Turgeon B."/>
            <person name="Goodwin S."/>
            <person name="Spatafora J."/>
            <person name="Crous P."/>
            <person name="Grigoriev I."/>
        </authorList>
    </citation>
    <scope>NUCLEOTIDE SEQUENCE</scope>
    <source>
        <strain evidence="2">CBS 101060</strain>
    </source>
</reference>
<evidence type="ECO:0000256" key="1">
    <source>
        <dbReference type="SAM" id="Phobius"/>
    </source>
</evidence>
<dbReference type="PANTHER" id="PTHR34414:SF1">
    <property type="entry name" value="SUBTILISIN-LIKE SERINE PROTEASE"/>
    <property type="match status" value="1"/>
</dbReference>
<feature type="transmembrane region" description="Helical" evidence="1">
    <location>
        <begin position="220"/>
        <end position="241"/>
    </location>
</feature>
<evidence type="ECO:0000313" key="3">
    <source>
        <dbReference type="Proteomes" id="UP000799429"/>
    </source>
</evidence>
<name>A0A9P4SH67_9PEZI</name>
<dbReference type="InterPro" id="IPR046536">
    <property type="entry name" value="DUF6601"/>
</dbReference>
<organism evidence="2 3">
    <name type="scientific">Patellaria atrata CBS 101060</name>
    <dbReference type="NCBI Taxonomy" id="1346257"/>
    <lineage>
        <taxon>Eukaryota</taxon>
        <taxon>Fungi</taxon>
        <taxon>Dikarya</taxon>
        <taxon>Ascomycota</taxon>
        <taxon>Pezizomycotina</taxon>
        <taxon>Dothideomycetes</taxon>
        <taxon>Dothideomycetes incertae sedis</taxon>
        <taxon>Patellariales</taxon>
        <taxon>Patellariaceae</taxon>
        <taxon>Patellaria</taxon>
    </lineage>
</organism>
<sequence length="307" mass="35505">MGDIKKPTVATPLYSASYRNKNNQIELASPNDSEYLQKELSVTRLNEISEHLWLVGLPMPPRPLHVQKIKMREIVITEQTDLHLVWSPRRIYIKPIPRFLLQPKVWEEYLCKSHQLYSCAMGFLQSYTALIQHQSDFKLATEAGLLPEELTWPKWTVLVAQFLTSPNVLDVNKRYKYGELRLGRLNLIYRLRMRKVRGYLSSCTTYGDFFRDNVNSLITLFAYTTIALSAMQVGLGTTYLQDNEAFHAVSYGFSVFAIIAPLALIVALVLVLLGLVLQNLIATLVYNRRFHERRKQQRRKADLGEER</sequence>
<gene>
    <name evidence="2" type="ORF">M501DRAFT_1009576</name>
</gene>
<dbReference type="Pfam" id="PF20246">
    <property type="entry name" value="DUF6601"/>
    <property type="match status" value="1"/>
</dbReference>
<proteinExistence type="predicted"/>
<dbReference type="PANTHER" id="PTHR34414">
    <property type="entry name" value="HET DOMAIN-CONTAINING PROTEIN-RELATED"/>
    <property type="match status" value="1"/>
</dbReference>
<evidence type="ECO:0000313" key="2">
    <source>
        <dbReference type="EMBL" id="KAF2841730.1"/>
    </source>
</evidence>
<comment type="caution">
    <text evidence="2">The sequence shown here is derived from an EMBL/GenBank/DDBJ whole genome shotgun (WGS) entry which is preliminary data.</text>
</comment>
<dbReference type="Proteomes" id="UP000799429">
    <property type="component" value="Unassembled WGS sequence"/>
</dbReference>